<dbReference type="PROSITE" id="PS51371">
    <property type="entry name" value="CBS"/>
    <property type="match status" value="2"/>
</dbReference>
<dbReference type="GO" id="GO:0005886">
    <property type="term" value="C:plasma membrane"/>
    <property type="evidence" value="ECO:0007669"/>
    <property type="project" value="TreeGrafter"/>
</dbReference>
<dbReference type="SMART" id="SM00116">
    <property type="entry name" value="CBS"/>
    <property type="match status" value="2"/>
</dbReference>
<evidence type="ECO:0000256" key="5">
    <source>
        <dbReference type="ARBA" id="ARBA00023065"/>
    </source>
</evidence>
<dbReference type="InterPro" id="IPR000644">
    <property type="entry name" value="CBS_dom"/>
</dbReference>
<dbReference type="Gene3D" id="3.10.580.20">
    <property type="match status" value="1"/>
</dbReference>
<dbReference type="Pfam" id="PF00571">
    <property type="entry name" value="CBS"/>
    <property type="match status" value="1"/>
</dbReference>
<evidence type="ECO:0000256" key="6">
    <source>
        <dbReference type="ARBA" id="ARBA00023136"/>
    </source>
</evidence>
<dbReference type="Gene3D" id="1.10.3080.10">
    <property type="entry name" value="Clc chloride channel"/>
    <property type="match status" value="1"/>
</dbReference>
<keyword evidence="7 9" id="KW-0868">Chloride</keyword>
<dbReference type="SUPFAM" id="SSF81340">
    <property type="entry name" value="Clc chloride channel"/>
    <property type="match status" value="1"/>
</dbReference>
<comment type="subcellular location">
    <subcellularLocation>
        <location evidence="1 9">Membrane</location>
        <topology evidence="1 9">Multi-pass membrane protein</topology>
    </subcellularLocation>
</comment>
<dbReference type="GO" id="GO:0005769">
    <property type="term" value="C:early endosome"/>
    <property type="evidence" value="ECO:0007669"/>
    <property type="project" value="TreeGrafter"/>
</dbReference>
<protein>
    <recommendedName>
        <fullName evidence="9">Chloride channel protein</fullName>
    </recommendedName>
</protein>
<feature type="transmembrane region" description="Helical" evidence="9">
    <location>
        <begin position="423"/>
        <end position="440"/>
    </location>
</feature>
<dbReference type="Pfam" id="PF00654">
    <property type="entry name" value="Voltage_CLC"/>
    <property type="match status" value="1"/>
</dbReference>
<dbReference type="GO" id="GO:0005247">
    <property type="term" value="F:voltage-gated chloride channel activity"/>
    <property type="evidence" value="ECO:0007669"/>
    <property type="project" value="TreeGrafter"/>
</dbReference>
<evidence type="ECO:0000256" key="4">
    <source>
        <dbReference type="ARBA" id="ARBA00022989"/>
    </source>
</evidence>
<feature type="transmembrane region" description="Helical" evidence="9">
    <location>
        <begin position="342"/>
        <end position="362"/>
    </location>
</feature>
<dbReference type="GO" id="GO:0005783">
    <property type="term" value="C:endoplasmic reticulum"/>
    <property type="evidence" value="ECO:0007669"/>
    <property type="project" value="TreeGrafter"/>
</dbReference>
<gene>
    <name evidence="11" type="ORF">SAPINGB_P001176</name>
</gene>
<keyword evidence="2 9" id="KW-0813">Transport</keyword>
<evidence type="ECO:0000313" key="11">
    <source>
        <dbReference type="EMBL" id="VVT46363.1"/>
    </source>
</evidence>
<feature type="transmembrane region" description="Helical" evidence="9">
    <location>
        <begin position="547"/>
        <end position="570"/>
    </location>
</feature>
<feature type="domain" description="CBS" evidence="10">
    <location>
        <begin position="631"/>
        <end position="695"/>
    </location>
</feature>
<feature type="transmembrane region" description="Helical" evidence="9">
    <location>
        <begin position="383"/>
        <end position="403"/>
    </location>
</feature>
<keyword evidence="6 9" id="KW-0472">Membrane</keyword>
<dbReference type="InterPro" id="IPR014743">
    <property type="entry name" value="Cl-channel_core"/>
</dbReference>
<dbReference type="InterPro" id="IPR046342">
    <property type="entry name" value="CBS_dom_sf"/>
</dbReference>
<dbReference type="EMBL" id="CABVLU010000001">
    <property type="protein sequence ID" value="VVT46363.1"/>
    <property type="molecule type" value="Genomic_DNA"/>
</dbReference>
<keyword evidence="3 9" id="KW-0812">Transmembrane</keyword>
<evidence type="ECO:0000256" key="1">
    <source>
        <dbReference type="ARBA" id="ARBA00004141"/>
    </source>
</evidence>
<reference evidence="11 12" key="1">
    <citation type="submission" date="2019-09" db="EMBL/GenBank/DDBJ databases">
        <authorList>
            <person name="Brejova B."/>
        </authorList>
    </citation>
    <scope>NUCLEOTIDE SEQUENCE [LARGE SCALE GENOMIC DNA]</scope>
</reference>
<dbReference type="CDD" id="cd03684">
    <property type="entry name" value="ClC_3_like"/>
    <property type="match status" value="1"/>
</dbReference>
<feature type="transmembrane region" description="Helical" evidence="9">
    <location>
        <begin position="204"/>
        <end position="225"/>
    </location>
</feature>
<dbReference type="OrthoDB" id="44789at2759"/>
<feature type="transmembrane region" description="Helical" evidence="9">
    <location>
        <begin position="277"/>
        <end position="294"/>
    </location>
</feature>
<dbReference type="GO" id="GO:0000324">
    <property type="term" value="C:fungal-type vacuole"/>
    <property type="evidence" value="ECO:0007669"/>
    <property type="project" value="TreeGrafter"/>
</dbReference>
<dbReference type="Gene3D" id="3.90.1280.20">
    <property type="match status" value="1"/>
</dbReference>
<dbReference type="RefSeq" id="XP_031851790.1">
    <property type="nucleotide sequence ID" value="XM_031995899.1"/>
</dbReference>
<feature type="transmembrane region" description="Helical" evidence="9">
    <location>
        <begin position="576"/>
        <end position="594"/>
    </location>
</feature>
<evidence type="ECO:0000256" key="3">
    <source>
        <dbReference type="ARBA" id="ARBA00022692"/>
    </source>
</evidence>
<dbReference type="CDD" id="cd04591">
    <property type="entry name" value="CBS_pair_voltage-gated_CLC_euk_bac"/>
    <property type="match status" value="1"/>
</dbReference>
<dbReference type="PANTHER" id="PTHR45711">
    <property type="entry name" value="CHLORIDE CHANNEL PROTEIN"/>
    <property type="match status" value="1"/>
</dbReference>
<evidence type="ECO:0000256" key="9">
    <source>
        <dbReference type="RuleBase" id="RU361221"/>
    </source>
</evidence>
<dbReference type="AlphaFoldDB" id="A0A5E8BAN7"/>
<dbReference type="GO" id="GO:0006878">
    <property type="term" value="P:intracellular copper ion homeostasis"/>
    <property type="evidence" value="ECO:0007669"/>
    <property type="project" value="TreeGrafter"/>
</dbReference>
<dbReference type="GeneID" id="43579999"/>
<feature type="transmembrane region" description="Helical" evidence="9">
    <location>
        <begin position="500"/>
        <end position="519"/>
    </location>
</feature>
<dbReference type="GO" id="GO:0006879">
    <property type="term" value="P:intracellular iron ion homeostasis"/>
    <property type="evidence" value="ECO:0007669"/>
    <property type="project" value="TreeGrafter"/>
</dbReference>
<keyword evidence="12" id="KW-1185">Reference proteome</keyword>
<feature type="domain" description="CBS" evidence="10">
    <location>
        <begin position="746"/>
        <end position="806"/>
    </location>
</feature>
<dbReference type="PANTHER" id="PTHR45711:SF9">
    <property type="entry name" value="ANION_PROTON EXCHANGE TRANSPORTER GEF1"/>
    <property type="match status" value="1"/>
</dbReference>
<keyword evidence="5 9" id="KW-0406">Ion transport</keyword>
<keyword evidence="8" id="KW-0129">CBS domain</keyword>
<evidence type="ECO:0000256" key="2">
    <source>
        <dbReference type="ARBA" id="ARBA00022448"/>
    </source>
</evidence>
<feature type="transmembrane region" description="Helical" evidence="9">
    <location>
        <begin position="138"/>
        <end position="159"/>
    </location>
</feature>
<dbReference type="Proteomes" id="UP000398389">
    <property type="component" value="Unassembled WGS sequence"/>
</dbReference>
<evidence type="ECO:0000256" key="7">
    <source>
        <dbReference type="ARBA" id="ARBA00023214"/>
    </source>
</evidence>
<accession>A0A5E8BAN7</accession>
<evidence type="ECO:0000313" key="12">
    <source>
        <dbReference type="Proteomes" id="UP000398389"/>
    </source>
</evidence>
<dbReference type="GO" id="GO:0005794">
    <property type="term" value="C:Golgi apparatus"/>
    <property type="evidence" value="ECO:0007669"/>
    <property type="project" value="TreeGrafter"/>
</dbReference>
<dbReference type="PRINTS" id="PR00762">
    <property type="entry name" value="CLCHANNEL"/>
</dbReference>
<sequence length="886" mass="97813">MSSSSRHKRAHSNSSGMSNAFSLASFDSFSSDLSHDGLLNNNQASGSSAHNTERSGPELHNISIDLKDIDEIRRYEDFSTIDWVEDAARENLKRRLKIKRLRERARLDPRNLESGTRRHNYQSRVFSFLSDSLSAAQAWIVLTIIGCVLGALAGSVNIITEWLSNLRTGHCTLGIYLNQEFCCPGGQESCAEWKSWTGFVVTDYITYILFSTIFAFTAAYLVKFYAPYAAGSGISEIKCIIAGFVMNGFLEFPTLAIKSLALPLTIASGLSVGKEGPSVHYAVCVGNVIGNMFSKYRHNSSKMREILSACTAAGVAVAFGSPMGGVLFSIEEVASTFQIKTMWRSYFCALVSTIVLAGINAFRTGQIVLFSVSYDQDWHFFEIVFFIILGLFGGVFGIFLSKWNLRAQGFRKKYLANYAIQEVVFLAFITAVICYFNAFLRLDMTESMQILFRECGNGFEESFVCDKSQRGRVIMSLIFAIIIRTFLVIISYGAKVPAGIFVPSMAIGAIFGRIVGTVVQSLHDTYPSSSFFAACPPDGPCITPGTYAFLGAGAALSGVLHITVTVVIIMYELTGALTYIIPTMIVVGVTQAVGDRWGKGGLTDQAIWFNGFPFIDTKEEHIFNAPVSKAMARENLIVFTTTEMTLAQVEKILAETTHRGFPIVDGLDTKYLLGYIGRSELKYVIQTKRSQGQSLSPNAKCYFSSATFDRSARHARRSTEHGSNIGSNSSNSNSNMIMSISFEKFVNFTPITVQPQVPLETVMEIFSQLGPGVVLVDYQGKLCGLMSRKDILRYQFKVEHIYAPKERALDRSAAQQVDQKVWETIVWFVSLTYKWIARAIPTSILTRLGVGHGYEFTNGNSSGGITLQPSVSSSSLRWQPENPVSN</sequence>
<feature type="transmembrane region" description="Helical" evidence="9">
    <location>
        <begin position="237"/>
        <end position="257"/>
    </location>
</feature>
<proteinExistence type="inferred from homology"/>
<dbReference type="FunFam" id="1.10.3080.10:FF:000011">
    <property type="entry name" value="Chloride channel protein"/>
    <property type="match status" value="1"/>
</dbReference>
<name>A0A5E8BAN7_9ASCO</name>
<keyword evidence="4 9" id="KW-1133">Transmembrane helix</keyword>
<evidence type="ECO:0000259" key="10">
    <source>
        <dbReference type="PROSITE" id="PS51371"/>
    </source>
</evidence>
<feature type="transmembrane region" description="Helical" evidence="9">
    <location>
        <begin position="473"/>
        <end position="494"/>
    </location>
</feature>
<organism evidence="11 12">
    <name type="scientific">Magnusiomyces paraingens</name>
    <dbReference type="NCBI Taxonomy" id="2606893"/>
    <lineage>
        <taxon>Eukaryota</taxon>
        <taxon>Fungi</taxon>
        <taxon>Dikarya</taxon>
        <taxon>Ascomycota</taxon>
        <taxon>Saccharomycotina</taxon>
        <taxon>Dipodascomycetes</taxon>
        <taxon>Dipodascales</taxon>
        <taxon>Dipodascaceae</taxon>
        <taxon>Magnusiomyces</taxon>
    </lineage>
</organism>
<evidence type="ECO:0000256" key="8">
    <source>
        <dbReference type="PROSITE-ProRule" id="PRU00703"/>
    </source>
</evidence>
<comment type="similarity">
    <text evidence="9">Belongs to the chloride channel (TC 2.A.49) family.</text>
</comment>
<dbReference type="InterPro" id="IPR001807">
    <property type="entry name" value="ClC"/>
</dbReference>
<dbReference type="SUPFAM" id="SSF54631">
    <property type="entry name" value="CBS-domain pair"/>
    <property type="match status" value="1"/>
</dbReference>